<sequence>MTQTESQTKAAPVKTYGHLIGGQETVPQGAPTFQSHSSGKLSDVLAAFPEADRDTVRQACQVARAAFPRWKATPAPVRGEIIGNIGRAIAREKETLSRLLSREMGKTLKEARGDVQEAVDTCAFFQSEGRRLYGQTVPSEMPNKELKTYRRPLGVVGMVTAGNFPVAVPSWKIIPALLTGNTVVWKPSEDAPLTSYAFAKLLEEAGVPDGVLNVVFGGGKDAAGQFLVEMLDEKLVQKIAFTGSTEVGRWIGEVAGRNLTHPTLELGGKNPLVVMRDADIDNAVQGALWAAYGTGGQRCTSAGNIIVDAPVYDEFKDKLLAAMQNIRIGNPVEHDDVLYGPFINERFFRSWDAHYAWGEEDGATLLYGGGRITPENKPAGFQGDPEAAFYGWPTLWEGVKPGMKLFQNEVFGPTVNLVKVDGFDEAIAAANAVDYGLSSAIYTNDRTWANRFQEEIEAGMTSINNSTTGAEAHMPFGGTKGSGNGTRESGVWVLDSYTYWHGVNDDVSGKLQLAQMDTEYAQPREAFSVGGLTPGAQEAEGV</sequence>
<accession>A0ABQ3JXP9</accession>
<dbReference type="Gene3D" id="3.40.605.10">
    <property type="entry name" value="Aldehyde Dehydrogenase, Chain A, domain 1"/>
    <property type="match status" value="1"/>
</dbReference>
<dbReference type="Pfam" id="PF00171">
    <property type="entry name" value="Aldedh"/>
    <property type="match status" value="1"/>
</dbReference>
<evidence type="ECO:0000256" key="3">
    <source>
        <dbReference type="RuleBase" id="RU003345"/>
    </source>
</evidence>
<dbReference type="InterPro" id="IPR016162">
    <property type="entry name" value="Ald_DH_N"/>
</dbReference>
<dbReference type="RefSeq" id="WP_189641844.1">
    <property type="nucleotide sequence ID" value="NZ_BNAL01000002.1"/>
</dbReference>
<reference evidence="6" key="1">
    <citation type="journal article" date="2019" name="Int. J. Syst. Evol. Microbiol.">
        <title>The Global Catalogue of Microorganisms (GCM) 10K type strain sequencing project: providing services to taxonomists for standard genome sequencing and annotation.</title>
        <authorList>
            <consortium name="The Broad Institute Genomics Platform"/>
            <consortium name="The Broad Institute Genome Sequencing Center for Infectious Disease"/>
            <person name="Wu L."/>
            <person name="Ma J."/>
        </authorList>
    </citation>
    <scope>NUCLEOTIDE SEQUENCE [LARGE SCALE GENOMIC DNA]</scope>
    <source>
        <strain evidence="6">CGMCC 1.18439</strain>
    </source>
</reference>
<protein>
    <submittedName>
        <fullName evidence="5">Aldehyde dehydrogenase</fullName>
    </submittedName>
</protein>
<comment type="caution">
    <text evidence="5">The sequence shown here is derived from an EMBL/GenBank/DDBJ whole genome shotgun (WGS) entry which is preliminary data.</text>
</comment>
<evidence type="ECO:0000313" key="6">
    <source>
        <dbReference type="Proteomes" id="UP000632154"/>
    </source>
</evidence>
<gene>
    <name evidence="5" type="ORF">GCM10017783_02370</name>
</gene>
<dbReference type="InterPro" id="IPR016161">
    <property type="entry name" value="Ald_DH/histidinol_DH"/>
</dbReference>
<dbReference type="EMBL" id="BNAL01000002">
    <property type="protein sequence ID" value="GHF93930.1"/>
    <property type="molecule type" value="Genomic_DNA"/>
</dbReference>
<name>A0ABQ3JXP9_9DEIO</name>
<dbReference type="PANTHER" id="PTHR43353">
    <property type="entry name" value="SUCCINATE-SEMIALDEHYDE DEHYDROGENASE, MITOCHONDRIAL"/>
    <property type="match status" value="1"/>
</dbReference>
<dbReference type="InterPro" id="IPR050740">
    <property type="entry name" value="Aldehyde_DH_Superfamily"/>
</dbReference>
<dbReference type="PROSITE" id="PS00687">
    <property type="entry name" value="ALDEHYDE_DEHYDR_GLU"/>
    <property type="match status" value="1"/>
</dbReference>
<dbReference type="SUPFAM" id="SSF53720">
    <property type="entry name" value="ALDH-like"/>
    <property type="match status" value="1"/>
</dbReference>
<evidence type="ECO:0000259" key="4">
    <source>
        <dbReference type="Pfam" id="PF00171"/>
    </source>
</evidence>
<evidence type="ECO:0000256" key="2">
    <source>
        <dbReference type="PROSITE-ProRule" id="PRU10007"/>
    </source>
</evidence>
<dbReference type="Proteomes" id="UP000632154">
    <property type="component" value="Unassembled WGS sequence"/>
</dbReference>
<evidence type="ECO:0000313" key="5">
    <source>
        <dbReference type="EMBL" id="GHF93930.1"/>
    </source>
</evidence>
<keyword evidence="1 3" id="KW-0560">Oxidoreductase</keyword>
<feature type="domain" description="Aldehyde dehydrogenase" evidence="4">
    <location>
        <begin position="42"/>
        <end position="500"/>
    </location>
</feature>
<keyword evidence="6" id="KW-1185">Reference proteome</keyword>
<organism evidence="5 6">
    <name type="scientific">Deinococcus piscis</name>
    <dbReference type="NCBI Taxonomy" id="394230"/>
    <lineage>
        <taxon>Bacteria</taxon>
        <taxon>Thermotogati</taxon>
        <taxon>Deinococcota</taxon>
        <taxon>Deinococci</taxon>
        <taxon>Deinococcales</taxon>
        <taxon>Deinococcaceae</taxon>
        <taxon>Deinococcus</taxon>
    </lineage>
</organism>
<dbReference type="PANTHER" id="PTHR43353:SF5">
    <property type="entry name" value="SUCCINATE-SEMIALDEHYDE DEHYDROGENASE, MITOCHONDRIAL"/>
    <property type="match status" value="1"/>
</dbReference>
<feature type="active site" evidence="2">
    <location>
        <position position="265"/>
    </location>
</feature>
<proteinExistence type="inferred from homology"/>
<evidence type="ECO:0000256" key="1">
    <source>
        <dbReference type="ARBA" id="ARBA00023002"/>
    </source>
</evidence>
<dbReference type="InterPro" id="IPR029510">
    <property type="entry name" value="Ald_DH_CS_GLU"/>
</dbReference>
<dbReference type="InterPro" id="IPR015590">
    <property type="entry name" value="Aldehyde_DH_dom"/>
</dbReference>
<dbReference type="InterPro" id="IPR016163">
    <property type="entry name" value="Ald_DH_C"/>
</dbReference>
<comment type="similarity">
    <text evidence="3">Belongs to the aldehyde dehydrogenase family.</text>
</comment>
<dbReference type="Gene3D" id="3.40.309.10">
    <property type="entry name" value="Aldehyde Dehydrogenase, Chain A, domain 2"/>
    <property type="match status" value="1"/>
</dbReference>